<comment type="catalytic activity">
    <reaction evidence="10">
        <text>L-aspartate + O2 = iminosuccinate + H2O2</text>
        <dbReference type="Rhea" id="RHEA:25876"/>
        <dbReference type="ChEBI" id="CHEBI:15379"/>
        <dbReference type="ChEBI" id="CHEBI:16240"/>
        <dbReference type="ChEBI" id="CHEBI:29991"/>
        <dbReference type="ChEBI" id="CHEBI:77875"/>
        <dbReference type="EC" id="1.4.3.16"/>
    </reaction>
    <physiologicalReaction direction="left-to-right" evidence="10">
        <dbReference type="Rhea" id="RHEA:25877"/>
    </physiologicalReaction>
</comment>
<reference evidence="15 16" key="1">
    <citation type="submission" date="2016-10" db="EMBL/GenBank/DDBJ databases">
        <authorList>
            <person name="Varghese N."/>
            <person name="Submissions S."/>
        </authorList>
    </citation>
    <scope>NUCLEOTIDE SEQUENCE [LARGE SCALE GENOMIC DNA]</scope>
    <source>
        <strain evidence="15 16">DSM 13796</strain>
    </source>
</reference>
<evidence type="ECO:0000313" key="16">
    <source>
        <dbReference type="Proteomes" id="UP000182762"/>
    </source>
</evidence>
<evidence type="ECO:0000256" key="9">
    <source>
        <dbReference type="ARBA" id="ARBA00023002"/>
    </source>
</evidence>
<gene>
    <name evidence="15" type="ORF">SAMN02745910_00643</name>
</gene>
<dbReference type="Gene3D" id="1.20.58.100">
    <property type="entry name" value="Fumarate reductase/succinate dehydrogenase flavoprotein-like, C-terminal domain"/>
    <property type="match status" value="1"/>
</dbReference>
<dbReference type="InterPro" id="IPR015939">
    <property type="entry name" value="Fum_Rdtase/Succ_DH_flav-like_C"/>
</dbReference>
<dbReference type="Gene3D" id="3.50.50.60">
    <property type="entry name" value="FAD/NAD(P)-binding domain"/>
    <property type="match status" value="1"/>
</dbReference>
<evidence type="ECO:0000259" key="14">
    <source>
        <dbReference type="Pfam" id="PF02910"/>
    </source>
</evidence>
<sequence length="494" mass="54689">MIYDVILIGSGLATLVTAAKLSDDKRILVITKDELKQSSSSLAQGGIAAVMSPDDHWKYHYEDTLKAGHYYNDRAAVSMLVRRAQTEINILINQGMTFDKENGQVALGMEGAHSKRRILHAGGDATGRELVRHFRKKVYGQSNITIVEHEPVHTLHVEDGRCIGVFTEQNHYYGRHTVLASGGCGGLYRFSSNPDENRGDGIALAYRAGATLKDLEFIQFHPTLLHRDGEAFGLVSEAVRGEGGKLVDEKGKAVMDTHPLKDLAPRDIVAQTIDMKLKKGSKVFLDITNISNFPERFPTIHNNCVKAFGYQPSLLPVAPGAHFQLGGVAVNENSESSIPNLYAIGEVACTGVHGANRLASNSLLEILVYGSRLATHLNNEGEGNIQESFFTSLKPKKTIKVTLPSIQEIQRNHEEGAGIVRCREELEKCINWCAQYLEKVSEEKLHLYERDAIEKINMLRTSFLILSAASERRESLGVHMRSDTKEISQREFIG</sequence>
<dbReference type="InterPro" id="IPR037099">
    <property type="entry name" value="Fum_R/Succ_DH_flav-like_C_sf"/>
</dbReference>
<proteinExistence type="inferred from homology"/>
<dbReference type="SUPFAM" id="SSF56425">
    <property type="entry name" value="Succinate dehydrogenase/fumarate reductase flavoprotein, catalytic domain"/>
    <property type="match status" value="1"/>
</dbReference>
<keyword evidence="7 12" id="KW-0662">Pyridine nucleotide biosynthesis</keyword>
<protein>
    <recommendedName>
        <fullName evidence="5 11">L-aspartate oxidase</fullName>
        <ecNumber evidence="4 11">1.4.3.16</ecNumber>
    </recommendedName>
</protein>
<comment type="cofactor">
    <cofactor evidence="1 12">
        <name>FAD</name>
        <dbReference type="ChEBI" id="CHEBI:57692"/>
    </cofactor>
</comment>
<name>A0A1I5WM69_9BACI</name>
<comment type="similarity">
    <text evidence="3 12">Belongs to the FAD-dependent oxidoreductase 2 family. NadB subfamily.</text>
</comment>
<dbReference type="PANTHER" id="PTHR42716:SF2">
    <property type="entry name" value="L-ASPARTATE OXIDASE, CHLOROPLASTIC"/>
    <property type="match status" value="1"/>
</dbReference>
<dbReference type="GeneID" id="93709410"/>
<dbReference type="NCBIfam" id="TIGR00551">
    <property type="entry name" value="nadB"/>
    <property type="match status" value="1"/>
</dbReference>
<keyword evidence="16" id="KW-1185">Reference proteome</keyword>
<feature type="domain" description="Fumarate reductase/succinate dehydrogenase flavoprotein-like C-terminal" evidence="14">
    <location>
        <begin position="407"/>
        <end position="489"/>
    </location>
</feature>
<keyword evidence="6 12" id="KW-0285">Flavoprotein</keyword>
<keyword evidence="9 12" id="KW-0560">Oxidoreductase</keyword>
<dbReference type="Gene3D" id="3.90.700.10">
    <property type="entry name" value="Succinate dehydrogenase/fumarate reductase flavoprotein, catalytic domain"/>
    <property type="match status" value="1"/>
</dbReference>
<dbReference type="InterPro" id="IPR003953">
    <property type="entry name" value="FAD-dep_OxRdtase_2_FAD-bd"/>
</dbReference>
<evidence type="ECO:0000256" key="11">
    <source>
        <dbReference type="NCBIfam" id="TIGR00551"/>
    </source>
</evidence>
<evidence type="ECO:0000256" key="1">
    <source>
        <dbReference type="ARBA" id="ARBA00001974"/>
    </source>
</evidence>
<evidence type="ECO:0000256" key="2">
    <source>
        <dbReference type="ARBA" id="ARBA00004950"/>
    </source>
</evidence>
<accession>A0A1I5WM69</accession>
<evidence type="ECO:0000256" key="5">
    <source>
        <dbReference type="ARBA" id="ARBA00021901"/>
    </source>
</evidence>
<evidence type="ECO:0000259" key="13">
    <source>
        <dbReference type="Pfam" id="PF00890"/>
    </source>
</evidence>
<organism evidence="15 16">
    <name type="scientific">Priestia endophytica DSM 13796</name>
    <dbReference type="NCBI Taxonomy" id="1121089"/>
    <lineage>
        <taxon>Bacteria</taxon>
        <taxon>Bacillati</taxon>
        <taxon>Bacillota</taxon>
        <taxon>Bacilli</taxon>
        <taxon>Bacillales</taxon>
        <taxon>Bacillaceae</taxon>
        <taxon>Priestia</taxon>
    </lineage>
</organism>
<dbReference type="Pfam" id="PF02910">
    <property type="entry name" value="Succ_DH_flav_C"/>
    <property type="match status" value="1"/>
</dbReference>
<evidence type="ECO:0000256" key="3">
    <source>
        <dbReference type="ARBA" id="ARBA00008562"/>
    </source>
</evidence>
<dbReference type="Proteomes" id="UP000182762">
    <property type="component" value="Unassembled WGS sequence"/>
</dbReference>
<keyword evidence="8 12" id="KW-0274">FAD</keyword>
<evidence type="ECO:0000256" key="7">
    <source>
        <dbReference type="ARBA" id="ARBA00022642"/>
    </source>
</evidence>
<comment type="function">
    <text evidence="12">Catalyzes the oxidation of L-aspartate to iminoaspartate.</text>
</comment>
<dbReference type="SUPFAM" id="SSF51905">
    <property type="entry name" value="FAD/NAD(P)-binding domain"/>
    <property type="match status" value="1"/>
</dbReference>
<evidence type="ECO:0000256" key="8">
    <source>
        <dbReference type="ARBA" id="ARBA00022827"/>
    </source>
</evidence>
<evidence type="ECO:0000256" key="10">
    <source>
        <dbReference type="ARBA" id="ARBA00048305"/>
    </source>
</evidence>
<dbReference type="RefSeq" id="WP_061802094.1">
    <property type="nucleotide sequence ID" value="NZ_FOXX01000001.1"/>
</dbReference>
<comment type="caution">
    <text evidence="15">The sequence shown here is derived from an EMBL/GenBank/DDBJ whole genome shotgun (WGS) entry which is preliminary data.</text>
</comment>
<dbReference type="EC" id="1.4.3.16" evidence="4 11"/>
<comment type="pathway">
    <text evidence="2 12">Cofactor biosynthesis; NAD(+) biosynthesis; iminoaspartate from L-aspartate (oxidase route): step 1/1.</text>
</comment>
<feature type="domain" description="FAD-dependent oxidoreductase 2 FAD-binding" evidence="13">
    <location>
        <begin position="4"/>
        <end position="363"/>
    </location>
</feature>
<dbReference type="InterPro" id="IPR036188">
    <property type="entry name" value="FAD/NAD-bd_sf"/>
</dbReference>
<dbReference type="SUPFAM" id="SSF46977">
    <property type="entry name" value="Succinate dehydrogenase/fumarate reductase flavoprotein C-terminal domain"/>
    <property type="match status" value="1"/>
</dbReference>
<dbReference type="InterPro" id="IPR005288">
    <property type="entry name" value="NadB"/>
</dbReference>
<evidence type="ECO:0000256" key="6">
    <source>
        <dbReference type="ARBA" id="ARBA00022630"/>
    </source>
</evidence>
<dbReference type="InterPro" id="IPR027477">
    <property type="entry name" value="Succ_DH/fumarate_Rdtase_cat_sf"/>
</dbReference>
<dbReference type="EMBL" id="FOXX01000001">
    <property type="protein sequence ID" value="SFQ20913.1"/>
    <property type="molecule type" value="Genomic_DNA"/>
</dbReference>
<evidence type="ECO:0000256" key="4">
    <source>
        <dbReference type="ARBA" id="ARBA00012173"/>
    </source>
</evidence>
<dbReference type="Pfam" id="PF00890">
    <property type="entry name" value="FAD_binding_2"/>
    <property type="match status" value="1"/>
</dbReference>
<evidence type="ECO:0000313" key="15">
    <source>
        <dbReference type="EMBL" id="SFQ20913.1"/>
    </source>
</evidence>
<comment type="subcellular location">
    <subcellularLocation>
        <location evidence="12">Cytoplasm</location>
    </subcellularLocation>
</comment>
<dbReference type="PANTHER" id="PTHR42716">
    <property type="entry name" value="L-ASPARTATE OXIDASE"/>
    <property type="match status" value="1"/>
</dbReference>
<dbReference type="PRINTS" id="PR00368">
    <property type="entry name" value="FADPNR"/>
</dbReference>
<evidence type="ECO:0000256" key="12">
    <source>
        <dbReference type="RuleBase" id="RU362049"/>
    </source>
</evidence>